<sequence length="256" mass="29316">MGGGGGDQYTLQIKMSSVSSLAPSDSPKFLNNTCISLVPQIEKINRAWFLQLRSHLKKLSNRVGVALIIRDQGVRNELFTGRREGNCCTDTQNKCWRHFLKDFMTREVVNDEKDNPKASVRIYLAIIEQLTKDDIKVYGAVLERPNSDLYPMLANGNKLLPKTYLQVSLEENQQLPYEMVMRNQRLCFNRNKAIQQGSLWIKLMSSIGLWILYMEEHEGRECLMVRREPRGSDIYGLGIDAVDCFCPGQWLMMSAS</sequence>
<organism evidence="1 2">
    <name type="scientific">Datura stramonium</name>
    <name type="common">Jimsonweed</name>
    <name type="synonym">Common thornapple</name>
    <dbReference type="NCBI Taxonomy" id="4076"/>
    <lineage>
        <taxon>Eukaryota</taxon>
        <taxon>Viridiplantae</taxon>
        <taxon>Streptophyta</taxon>
        <taxon>Embryophyta</taxon>
        <taxon>Tracheophyta</taxon>
        <taxon>Spermatophyta</taxon>
        <taxon>Magnoliopsida</taxon>
        <taxon>eudicotyledons</taxon>
        <taxon>Gunneridae</taxon>
        <taxon>Pentapetalae</taxon>
        <taxon>asterids</taxon>
        <taxon>lamiids</taxon>
        <taxon>Solanales</taxon>
        <taxon>Solanaceae</taxon>
        <taxon>Solanoideae</taxon>
        <taxon>Datureae</taxon>
        <taxon>Datura</taxon>
    </lineage>
</organism>
<evidence type="ECO:0000313" key="2">
    <source>
        <dbReference type="Proteomes" id="UP000823775"/>
    </source>
</evidence>
<dbReference type="EMBL" id="JACEIK010000145">
    <property type="protein sequence ID" value="MCD7450840.1"/>
    <property type="molecule type" value="Genomic_DNA"/>
</dbReference>
<protein>
    <submittedName>
        <fullName evidence="1">Uncharacterized protein</fullName>
    </submittedName>
</protein>
<gene>
    <name evidence="1" type="ORF">HAX54_008583</name>
</gene>
<name>A0ABS8RVL2_DATST</name>
<evidence type="ECO:0000313" key="1">
    <source>
        <dbReference type="EMBL" id="MCD7450840.1"/>
    </source>
</evidence>
<comment type="caution">
    <text evidence="1">The sequence shown here is derived from an EMBL/GenBank/DDBJ whole genome shotgun (WGS) entry which is preliminary data.</text>
</comment>
<accession>A0ABS8RVL2</accession>
<keyword evidence="2" id="KW-1185">Reference proteome</keyword>
<dbReference type="Proteomes" id="UP000823775">
    <property type="component" value="Unassembled WGS sequence"/>
</dbReference>
<reference evidence="1 2" key="1">
    <citation type="journal article" date="2021" name="BMC Genomics">
        <title>Datura genome reveals duplications of psychoactive alkaloid biosynthetic genes and high mutation rate following tissue culture.</title>
        <authorList>
            <person name="Rajewski A."/>
            <person name="Carter-House D."/>
            <person name="Stajich J."/>
            <person name="Litt A."/>
        </authorList>
    </citation>
    <scope>NUCLEOTIDE SEQUENCE [LARGE SCALE GENOMIC DNA]</scope>
    <source>
        <strain evidence="1">AR-01</strain>
    </source>
</reference>
<proteinExistence type="predicted"/>